<keyword evidence="2" id="KW-0677">Repeat</keyword>
<dbReference type="PANTHER" id="PTHR46682:SF1">
    <property type="entry name" value="ADHESION G-PROTEIN COUPLED RECEPTOR V1"/>
    <property type="match status" value="1"/>
</dbReference>
<dbReference type="InterPro" id="IPR011659">
    <property type="entry name" value="WD40"/>
</dbReference>
<dbReference type="PANTHER" id="PTHR46682">
    <property type="entry name" value="ADHESION G-PROTEIN COUPLED RECEPTOR V1"/>
    <property type="match status" value="1"/>
</dbReference>
<dbReference type="RefSeq" id="WP_209601494.1">
    <property type="nucleotide sequence ID" value="NZ_JAGILA010000002.1"/>
</dbReference>
<evidence type="ECO:0000313" key="6">
    <source>
        <dbReference type="Proteomes" id="UP000730739"/>
    </source>
</evidence>
<dbReference type="Pfam" id="PF07676">
    <property type="entry name" value="PD40"/>
    <property type="match status" value="2"/>
</dbReference>
<dbReference type="Proteomes" id="UP000730739">
    <property type="component" value="Unassembled WGS sequence"/>
</dbReference>
<dbReference type="InterPro" id="IPR003644">
    <property type="entry name" value="Calx_beta"/>
</dbReference>
<evidence type="ECO:0000256" key="3">
    <source>
        <dbReference type="ARBA" id="ARBA00022837"/>
    </source>
</evidence>
<keyword evidence="1" id="KW-0732">Signal</keyword>
<evidence type="ECO:0000256" key="2">
    <source>
        <dbReference type="ARBA" id="ARBA00022737"/>
    </source>
</evidence>
<name>A0ABS4R087_9HYPH</name>
<dbReference type="InterPro" id="IPR038081">
    <property type="entry name" value="CalX-like_sf"/>
</dbReference>
<dbReference type="Pfam" id="PF03160">
    <property type="entry name" value="Calx-beta"/>
    <property type="match status" value="1"/>
</dbReference>
<dbReference type="InterPro" id="IPR026919">
    <property type="entry name" value="ADGRV1"/>
</dbReference>
<dbReference type="Gene3D" id="2.60.40.2030">
    <property type="match status" value="1"/>
</dbReference>
<feature type="domain" description="Calx-beta" evidence="4">
    <location>
        <begin position="9"/>
        <end position="100"/>
    </location>
</feature>
<accession>A0ABS4R087</accession>
<sequence>MPEGDTGTTLFTFTVTRTSGKGAARVNYAVTGAQAEDFTGGLLPSGTIFFRNGETSITLTIPVAGDTLIEPDETFTVTLSNPAGGTIATGTATGTIQNDDVATIQRVSVGTAGGQANGHSENPSISANGRYVAFESNASNLVAGDTNGTSDVFIFDLELGTTTRVSVDSAGGQANGQSFKPSISADGRYVAFESDASNLVAGDTNGTGDVFVFDLQLGTITRVSIDSTGGPGEPPKPRRLYLGRRALRGVPVLSQQPCCGRHEWIPRRFSVRSPALHDNPRQR</sequence>
<proteinExistence type="predicted"/>
<reference evidence="5 6" key="1">
    <citation type="submission" date="2021-03" db="EMBL/GenBank/DDBJ databases">
        <title>Genomic Encyclopedia of Type Strains, Phase IV (KMG-IV): sequencing the most valuable type-strain genomes for metagenomic binning, comparative biology and taxonomic classification.</title>
        <authorList>
            <person name="Goeker M."/>
        </authorList>
    </citation>
    <scope>NUCLEOTIDE SEQUENCE [LARGE SCALE GENOMIC DNA]</scope>
    <source>
        <strain evidence="5 6">DSM 13372</strain>
    </source>
</reference>
<organism evidence="5 6">
    <name type="scientific">Sinorhizobium kostiense</name>
    <dbReference type="NCBI Taxonomy" id="76747"/>
    <lineage>
        <taxon>Bacteria</taxon>
        <taxon>Pseudomonadati</taxon>
        <taxon>Pseudomonadota</taxon>
        <taxon>Alphaproteobacteria</taxon>
        <taxon>Hyphomicrobiales</taxon>
        <taxon>Rhizobiaceae</taxon>
        <taxon>Sinorhizobium/Ensifer group</taxon>
        <taxon>Sinorhizobium</taxon>
    </lineage>
</organism>
<keyword evidence="3" id="KW-0106">Calcium</keyword>
<comment type="caution">
    <text evidence="5">The sequence shown here is derived from an EMBL/GenBank/DDBJ whole genome shotgun (WGS) entry which is preliminary data.</text>
</comment>
<dbReference type="EMBL" id="JAGILA010000002">
    <property type="protein sequence ID" value="MBP2235262.1"/>
    <property type="molecule type" value="Genomic_DNA"/>
</dbReference>
<keyword evidence="6" id="KW-1185">Reference proteome</keyword>
<evidence type="ECO:0000259" key="4">
    <source>
        <dbReference type="Pfam" id="PF03160"/>
    </source>
</evidence>
<evidence type="ECO:0000256" key="1">
    <source>
        <dbReference type="ARBA" id="ARBA00022729"/>
    </source>
</evidence>
<gene>
    <name evidence="5" type="ORF">J2Z31_001754</name>
</gene>
<dbReference type="SUPFAM" id="SSF69304">
    <property type="entry name" value="Tricorn protease N-terminal domain"/>
    <property type="match status" value="1"/>
</dbReference>
<protein>
    <recommendedName>
        <fullName evidence="4">Calx-beta domain-containing protein</fullName>
    </recommendedName>
</protein>
<evidence type="ECO:0000313" key="5">
    <source>
        <dbReference type="EMBL" id="MBP2235262.1"/>
    </source>
</evidence>
<dbReference type="SUPFAM" id="SSF141072">
    <property type="entry name" value="CalX-like"/>
    <property type="match status" value="1"/>
</dbReference>